<dbReference type="Pfam" id="PF01976">
    <property type="entry name" value="DUF116"/>
    <property type="match status" value="1"/>
</dbReference>
<dbReference type="InterPro" id="IPR002829">
    <property type="entry name" value="DUF116"/>
</dbReference>
<dbReference type="PANTHER" id="PTHR43801">
    <property type="entry name" value="NUCLEOTIDE-BINDING PROTEIN-RELATED"/>
    <property type="match status" value="1"/>
</dbReference>
<reference evidence="2 3" key="1">
    <citation type="journal article" date="2011" name="J. Bacteriol.">
        <title>Complete genome sequence and updated annotation of Desulfovibrio alaskensis G20.</title>
        <authorList>
            <person name="Hauser L.J."/>
            <person name="Land M.L."/>
            <person name="Brown S.D."/>
            <person name="Larimer F."/>
            <person name="Keller K.L."/>
            <person name="Rapp-Giles B.J."/>
            <person name="Price M.N."/>
            <person name="Lin M."/>
            <person name="Bruce D.C."/>
            <person name="Detter J.C."/>
            <person name="Tapia R."/>
            <person name="Han C.S."/>
            <person name="Goodwin L.A."/>
            <person name="Cheng J.F."/>
            <person name="Pitluck S."/>
            <person name="Copeland A."/>
            <person name="Lucas S."/>
            <person name="Nolan M."/>
            <person name="Lapidus A.L."/>
            <person name="Palumbo A.V."/>
            <person name="Wall J.D."/>
        </authorList>
    </citation>
    <scope>NUCLEOTIDE SEQUENCE [LARGE SCALE GENOMIC DNA]</scope>
    <source>
        <strain evidence="3">ATCC BAA 1058 / DSM 17464 / G20</strain>
    </source>
</reference>
<dbReference type="HOGENOM" id="CLU_1406744_0_0_7"/>
<dbReference type="KEGG" id="dde:Dde_0015"/>
<dbReference type="AlphaFoldDB" id="Q317R0"/>
<organism evidence="2 3">
    <name type="scientific">Oleidesulfovibrio alaskensis (strain ATCC BAA-1058 / DSM 17464 / G20)</name>
    <name type="common">Desulfovibrio alaskensis</name>
    <dbReference type="NCBI Taxonomy" id="207559"/>
    <lineage>
        <taxon>Bacteria</taxon>
        <taxon>Pseudomonadati</taxon>
        <taxon>Thermodesulfobacteriota</taxon>
        <taxon>Desulfovibrionia</taxon>
        <taxon>Desulfovibrionales</taxon>
        <taxon>Desulfovibrionaceae</taxon>
        <taxon>Oleidesulfovibrio</taxon>
    </lineage>
</organism>
<feature type="transmembrane region" description="Helical" evidence="1">
    <location>
        <begin position="27"/>
        <end position="49"/>
    </location>
</feature>
<evidence type="ECO:0000313" key="3">
    <source>
        <dbReference type="Proteomes" id="UP000002710"/>
    </source>
</evidence>
<dbReference type="PANTHER" id="PTHR43801:SF1">
    <property type="entry name" value="POLYPRENYL SYNTHETASE"/>
    <property type="match status" value="1"/>
</dbReference>
<evidence type="ECO:0000256" key="1">
    <source>
        <dbReference type="SAM" id="Phobius"/>
    </source>
</evidence>
<feature type="transmembrane region" description="Helical" evidence="1">
    <location>
        <begin position="99"/>
        <end position="119"/>
    </location>
</feature>
<keyword evidence="3" id="KW-1185">Reference proteome</keyword>
<name>Q317R0_OLEA2</name>
<protein>
    <submittedName>
        <fullName evidence="2">Uncharacterized protein</fullName>
    </submittedName>
</protein>
<dbReference type="eggNOG" id="COG1852">
    <property type="taxonomic scope" value="Bacteria"/>
</dbReference>
<evidence type="ECO:0000313" key="2">
    <source>
        <dbReference type="EMBL" id="ABB36816.1"/>
    </source>
</evidence>
<dbReference type="STRING" id="207559.Dde_0015"/>
<keyword evidence="1" id="KW-0472">Membrane</keyword>
<gene>
    <name evidence="2" type="ordered locus">Dde_0015</name>
</gene>
<sequence>MNPTTPDRSDAASEAGPERYYGARKRLFIGLITGTSVILCTILLLVWAIPSIGLANIHPALPYVSGFFMLSLILLIAWAALGLVLNIVKGRPVLGTSRIRGLTIKLFLPLMVMLARFFGIPKEKVRHSFIRVNNELIRGETGRFNPDEILILTPHCLQNSNCPVRLTYNVDRCKRCGSCPIGDLIALRDHYGV</sequence>
<feature type="transmembrane region" description="Helical" evidence="1">
    <location>
        <begin position="61"/>
        <end position="87"/>
    </location>
</feature>
<keyword evidence="1" id="KW-1133">Transmembrane helix</keyword>
<dbReference type="EMBL" id="CP000112">
    <property type="protein sequence ID" value="ABB36816.1"/>
    <property type="molecule type" value="Genomic_DNA"/>
</dbReference>
<dbReference type="Proteomes" id="UP000002710">
    <property type="component" value="Chromosome"/>
</dbReference>
<proteinExistence type="predicted"/>
<keyword evidence="1" id="KW-0812">Transmembrane</keyword>
<accession>Q317R0</accession>